<sequence>MTGPVWLDGGVATELRRAGLAVRAPWWTTRALLTDANRTVLRGIHERFVTAGARVITAATFRCNLRALRANGLDAAGLGWMVHAAVGVAQAARLAADVPGVEVAGSMAPVEDCYRPDLVPPDDDLRTEHRWLATELSRARADLVLVETMNTTREAVIAVEEVRAAGLRAWVSFVCEGTRLLSGEDLAAAARLAESAGAEAVLVNCTTPADTTRCLETLAGNGPGVFGGYPNLEDRSGVPQWTDVDEVLPSSATPEEFAASVRYWVEELGASVVGGCCGCTPEHLAAAVSVVPSVGVRLA</sequence>
<proteinExistence type="predicted"/>
<keyword evidence="2 3" id="KW-0808">Transferase</keyword>
<dbReference type="EMBL" id="JAXAVW010000025">
    <property type="protein sequence ID" value="MDX8034153.1"/>
    <property type="molecule type" value="Genomic_DNA"/>
</dbReference>
<accession>A0ABU4T7M1</accession>
<dbReference type="Proteomes" id="UP001285521">
    <property type="component" value="Unassembled WGS sequence"/>
</dbReference>
<dbReference type="PANTHER" id="PTHR11103">
    <property type="entry name" value="SLR1189 PROTEIN"/>
    <property type="match status" value="1"/>
</dbReference>
<evidence type="ECO:0000313" key="6">
    <source>
        <dbReference type="Proteomes" id="UP001285521"/>
    </source>
</evidence>
<reference evidence="5 6" key="1">
    <citation type="submission" date="2023-11" db="EMBL/GenBank/DDBJ databases">
        <title>Lentzea sokolovensis, sp. nov., Lentzea kristufkii, sp. nov., and Lentzea miocenensis, sp. nov., rare actinobacteria from Sokolov Coal Basin, Miocene lacustrine sediment, Czech Republic.</title>
        <authorList>
            <person name="Lara A."/>
            <person name="Kotroba L."/>
            <person name="Nouioui I."/>
            <person name="Neumann-Schaal M."/>
            <person name="Mast Y."/>
            <person name="Chronakova A."/>
        </authorList>
    </citation>
    <scope>NUCLEOTIDE SEQUENCE [LARGE SCALE GENOMIC DNA]</scope>
    <source>
        <strain evidence="5 6">BCCO 10_0856</strain>
    </source>
</reference>
<comment type="caution">
    <text evidence="5">The sequence shown here is derived from an EMBL/GenBank/DDBJ whole genome shotgun (WGS) entry which is preliminary data.</text>
</comment>
<feature type="binding site" evidence="3">
    <location>
        <position position="276"/>
    </location>
    <ligand>
        <name>Zn(2+)</name>
        <dbReference type="ChEBI" id="CHEBI:29105"/>
    </ligand>
</feature>
<gene>
    <name evidence="5" type="ORF">SK803_28375</name>
</gene>
<evidence type="ECO:0000259" key="4">
    <source>
        <dbReference type="PROSITE" id="PS50970"/>
    </source>
</evidence>
<dbReference type="Gene3D" id="3.20.20.330">
    <property type="entry name" value="Homocysteine-binding-like domain"/>
    <property type="match status" value="1"/>
</dbReference>
<dbReference type="InterPro" id="IPR036589">
    <property type="entry name" value="HCY_dom_sf"/>
</dbReference>
<dbReference type="PROSITE" id="PS50970">
    <property type="entry name" value="HCY"/>
    <property type="match status" value="1"/>
</dbReference>
<feature type="domain" description="Hcy-binding" evidence="4">
    <location>
        <begin position="1"/>
        <end position="291"/>
    </location>
</feature>
<dbReference type="RefSeq" id="WP_319969178.1">
    <property type="nucleotide sequence ID" value="NZ_JAXAVW010000025.1"/>
</dbReference>
<keyword evidence="3" id="KW-0862">Zinc</keyword>
<dbReference type="InterPro" id="IPR003726">
    <property type="entry name" value="HCY_dom"/>
</dbReference>
<keyword evidence="6" id="KW-1185">Reference proteome</keyword>
<evidence type="ECO:0000256" key="2">
    <source>
        <dbReference type="ARBA" id="ARBA00022679"/>
    </source>
</evidence>
<dbReference type="InterPro" id="IPR017226">
    <property type="entry name" value="BHMT-like"/>
</dbReference>
<evidence type="ECO:0000256" key="1">
    <source>
        <dbReference type="ARBA" id="ARBA00022603"/>
    </source>
</evidence>
<name>A0ABU4T7M1_9PSEU</name>
<comment type="cofactor">
    <cofactor evidence="3">
        <name>Zn(2+)</name>
        <dbReference type="ChEBI" id="CHEBI:29105"/>
    </cofactor>
</comment>
<feature type="binding site" evidence="3">
    <location>
        <position position="205"/>
    </location>
    <ligand>
        <name>Zn(2+)</name>
        <dbReference type="ChEBI" id="CHEBI:29105"/>
    </ligand>
</feature>
<evidence type="ECO:0000256" key="3">
    <source>
        <dbReference type="PROSITE-ProRule" id="PRU00333"/>
    </source>
</evidence>
<dbReference type="PANTHER" id="PTHR11103:SF18">
    <property type="entry name" value="SLR1189 PROTEIN"/>
    <property type="match status" value="1"/>
</dbReference>
<keyword evidence="3" id="KW-0479">Metal-binding</keyword>
<protein>
    <submittedName>
        <fullName evidence="5">Homocysteine S-methyltransferase family protein</fullName>
    </submittedName>
</protein>
<evidence type="ECO:0000313" key="5">
    <source>
        <dbReference type="EMBL" id="MDX8034153.1"/>
    </source>
</evidence>
<dbReference type="Pfam" id="PF02574">
    <property type="entry name" value="S-methyl_trans"/>
    <property type="match status" value="1"/>
</dbReference>
<dbReference type="PIRSF" id="PIRSF037505">
    <property type="entry name" value="Betaine_HMT"/>
    <property type="match status" value="1"/>
</dbReference>
<keyword evidence="1 3" id="KW-0489">Methyltransferase</keyword>
<organism evidence="5 6">
    <name type="scientific">Lentzea miocenica</name>
    <dbReference type="NCBI Taxonomy" id="3095431"/>
    <lineage>
        <taxon>Bacteria</taxon>
        <taxon>Bacillati</taxon>
        <taxon>Actinomycetota</taxon>
        <taxon>Actinomycetes</taxon>
        <taxon>Pseudonocardiales</taxon>
        <taxon>Pseudonocardiaceae</taxon>
        <taxon>Lentzea</taxon>
    </lineage>
</organism>
<feature type="binding site" evidence="3">
    <location>
        <position position="277"/>
    </location>
    <ligand>
        <name>Zn(2+)</name>
        <dbReference type="ChEBI" id="CHEBI:29105"/>
    </ligand>
</feature>
<dbReference type="SUPFAM" id="SSF82282">
    <property type="entry name" value="Homocysteine S-methyltransferase"/>
    <property type="match status" value="1"/>
</dbReference>